<name>A0A9Q8QJI3_9HYPO</name>
<reference evidence="3" key="1">
    <citation type="submission" date="2021-11" db="EMBL/GenBank/DDBJ databases">
        <title>Purpureocillium_takamizusanense_genome.</title>
        <authorList>
            <person name="Nguyen N.-H."/>
        </authorList>
    </citation>
    <scope>NUCLEOTIDE SEQUENCE</scope>
    <source>
        <strain evidence="3">PT3</strain>
    </source>
</reference>
<feature type="region of interest" description="Disordered" evidence="1">
    <location>
        <begin position="51"/>
        <end position="70"/>
    </location>
</feature>
<evidence type="ECO:0000313" key="3">
    <source>
        <dbReference type="EMBL" id="UNI19966.1"/>
    </source>
</evidence>
<evidence type="ECO:0000313" key="4">
    <source>
        <dbReference type="Proteomes" id="UP000829364"/>
    </source>
</evidence>
<dbReference type="EMBL" id="CP086358">
    <property type="protein sequence ID" value="UNI19966.1"/>
    <property type="molecule type" value="Genomic_DNA"/>
</dbReference>
<evidence type="ECO:0000256" key="2">
    <source>
        <dbReference type="SAM" id="Phobius"/>
    </source>
</evidence>
<feature type="transmembrane region" description="Helical" evidence="2">
    <location>
        <begin position="79"/>
        <end position="105"/>
    </location>
</feature>
<dbReference type="KEGG" id="ptkz:JDV02_006108"/>
<dbReference type="RefSeq" id="XP_047843447.1">
    <property type="nucleotide sequence ID" value="XM_047987462.1"/>
</dbReference>
<accession>A0A9Q8QJI3</accession>
<gene>
    <name evidence="3" type="ORF">JDV02_006108</name>
</gene>
<keyword evidence="2" id="KW-1133">Transmembrane helix</keyword>
<keyword evidence="2" id="KW-0472">Membrane</keyword>
<evidence type="ECO:0000256" key="1">
    <source>
        <dbReference type="SAM" id="MobiDB-lite"/>
    </source>
</evidence>
<sequence length="106" mass="11607">MQTDGRDACAAAEKATPVLEFGRQNWGALILIVFFCARARAQNSFRRRFETGRNVSGGNGSDQREGSWRRSAAPAVVRACVRVCVWSVLLLLLLLPLLLFLSAAAL</sequence>
<organism evidence="3 4">
    <name type="scientific">Purpureocillium takamizusanense</name>
    <dbReference type="NCBI Taxonomy" id="2060973"/>
    <lineage>
        <taxon>Eukaryota</taxon>
        <taxon>Fungi</taxon>
        <taxon>Dikarya</taxon>
        <taxon>Ascomycota</taxon>
        <taxon>Pezizomycotina</taxon>
        <taxon>Sordariomycetes</taxon>
        <taxon>Hypocreomycetidae</taxon>
        <taxon>Hypocreales</taxon>
        <taxon>Ophiocordycipitaceae</taxon>
        <taxon>Purpureocillium</taxon>
    </lineage>
</organism>
<keyword evidence="2" id="KW-0812">Transmembrane</keyword>
<dbReference type="AlphaFoldDB" id="A0A9Q8QJI3"/>
<proteinExistence type="predicted"/>
<keyword evidence="4" id="KW-1185">Reference proteome</keyword>
<dbReference type="GeneID" id="72068057"/>
<protein>
    <submittedName>
        <fullName evidence="3">Uncharacterized protein</fullName>
    </submittedName>
</protein>
<dbReference type="Proteomes" id="UP000829364">
    <property type="component" value="Chromosome 5"/>
</dbReference>